<sequence length="58" mass="6514">MSERSGDIVYHVVCHGCEYEDVVEDDRVLAATSEIVHRKQTDHPVEYAEVGPGDQRGE</sequence>
<accession>A0ABD6CTS2</accession>
<keyword evidence="2" id="KW-1185">Reference proteome</keyword>
<evidence type="ECO:0000313" key="1">
    <source>
        <dbReference type="EMBL" id="MFD1601007.1"/>
    </source>
</evidence>
<dbReference type="Proteomes" id="UP001597085">
    <property type="component" value="Unassembled WGS sequence"/>
</dbReference>
<dbReference type="AlphaFoldDB" id="A0ABD6CTS2"/>
<dbReference type="EMBL" id="JBHUDK010000028">
    <property type="protein sequence ID" value="MFD1601007.1"/>
    <property type="molecule type" value="Genomic_DNA"/>
</dbReference>
<organism evidence="1 2">
    <name type="scientific">Halobellus rarus</name>
    <dbReference type="NCBI Taxonomy" id="1126237"/>
    <lineage>
        <taxon>Archaea</taxon>
        <taxon>Methanobacteriati</taxon>
        <taxon>Methanobacteriota</taxon>
        <taxon>Stenosarchaea group</taxon>
        <taxon>Halobacteria</taxon>
        <taxon>Halobacteriales</taxon>
        <taxon>Haloferacaceae</taxon>
        <taxon>Halobellus</taxon>
    </lineage>
</organism>
<proteinExistence type="predicted"/>
<reference evidence="1 2" key="1">
    <citation type="journal article" date="2019" name="Int. J. Syst. Evol. Microbiol.">
        <title>The Global Catalogue of Microorganisms (GCM) 10K type strain sequencing project: providing services to taxonomists for standard genome sequencing and annotation.</title>
        <authorList>
            <consortium name="The Broad Institute Genomics Platform"/>
            <consortium name="The Broad Institute Genome Sequencing Center for Infectious Disease"/>
            <person name="Wu L."/>
            <person name="Ma J."/>
        </authorList>
    </citation>
    <scope>NUCLEOTIDE SEQUENCE [LARGE SCALE GENOMIC DNA]</scope>
    <source>
        <strain evidence="1 2">CGMCC 1.12121</strain>
    </source>
</reference>
<comment type="caution">
    <text evidence="1">The sequence shown here is derived from an EMBL/GenBank/DDBJ whole genome shotgun (WGS) entry which is preliminary data.</text>
</comment>
<evidence type="ECO:0000313" key="2">
    <source>
        <dbReference type="Proteomes" id="UP001597085"/>
    </source>
</evidence>
<name>A0ABD6CTS2_9EURY</name>
<protein>
    <submittedName>
        <fullName evidence="1">Uncharacterized protein</fullName>
    </submittedName>
</protein>
<dbReference type="RefSeq" id="WP_390278749.1">
    <property type="nucleotide sequence ID" value="NZ_JBHUDK010000028.1"/>
</dbReference>
<gene>
    <name evidence="1" type="ORF">ACFSBX_18905</name>
</gene>